<sequence length="111" mass="12747">MIVEHSIEVGRIGQLPRILYIGNEVSKMLAVVCINKRVETLKRLETYSYQVAYYVLQDEGLAIEATITALLELSMVDDFYMKPLPVQLDITKKTTIKNSIAVRQKNFRIIE</sequence>
<organism evidence="1 2">
    <name type="scientific">Paenibacillus sedimenti</name>
    <dbReference type="NCBI Taxonomy" id="2770274"/>
    <lineage>
        <taxon>Bacteria</taxon>
        <taxon>Bacillati</taxon>
        <taxon>Bacillota</taxon>
        <taxon>Bacilli</taxon>
        <taxon>Bacillales</taxon>
        <taxon>Paenibacillaceae</taxon>
        <taxon>Paenibacillus</taxon>
    </lineage>
</organism>
<dbReference type="RefSeq" id="WP_188178254.1">
    <property type="nucleotide sequence ID" value="NZ_JACVVD010000020.1"/>
</dbReference>
<dbReference type="Proteomes" id="UP000650466">
    <property type="component" value="Unassembled WGS sequence"/>
</dbReference>
<comment type="caution">
    <text evidence="1">The sequence shown here is derived from an EMBL/GenBank/DDBJ whole genome shotgun (WGS) entry which is preliminary data.</text>
</comment>
<name>A0A926QN06_9BACL</name>
<accession>A0A926QN06</accession>
<evidence type="ECO:0000313" key="2">
    <source>
        <dbReference type="Proteomes" id="UP000650466"/>
    </source>
</evidence>
<evidence type="ECO:0000313" key="1">
    <source>
        <dbReference type="EMBL" id="MBD0384478.1"/>
    </source>
</evidence>
<gene>
    <name evidence="1" type="ORF">ICC18_31025</name>
</gene>
<protein>
    <submittedName>
        <fullName evidence="1">Uncharacterized protein</fullName>
    </submittedName>
</protein>
<proteinExistence type="predicted"/>
<dbReference type="EMBL" id="JACVVD010000020">
    <property type="protein sequence ID" value="MBD0384478.1"/>
    <property type="molecule type" value="Genomic_DNA"/>
</dbReference>
<reference evidence="1" key="1">
    <citation type="submission" date="2020-09" db="EMBL/GenBank/DDBJ databases">
        <title>Draft Genome Sequence of Paenibacillus sp. WST5.</title>
        <authorList>
            <person name="Bao Z."/>
        </authorList>
    </citation>
    <scope>NUCLEOTIDE SEQUENCE</scope>
    <source>
        <strain evidence="1">WST5</strain>
    </source>
</reference>
<keyword evidence="2" id="KW-1185">Reference proteome</keyword>
<dbReference type="AlphaFoldDB" id="A0A926QN06"/>